<evidence type="ECO:0000256" key="5">
    <source>
        <dbReference type="ARBA" id="ARBA00023002"/>
    </source>
</evidence>
<keyword evidence="8" id="KW-1185">Reference proteome</keyword>
<dbReference type="InterPro" id="IPR036291">
    <property type="entry name" value="NAD(P)-bd_dom_sf"/>
</dbReference>
<keyword evidence="4" id="KW-0862">Zinc</keyword>
<comment type="cofactor">
    <cofactor evidence="1">
        <name>Zn(2+)</name>
        <dbReference type="ChEBI" id="CHEBI:29105"/>
    </cofactor>
</comment>
<organism evidence="7 8">
    <name type="scientific">Thalassospira indica</name>
    <dbReference type="NCBI Taxonomy" id="1891279"/>
    <lineage>
        <taxon>Bacteria</taxon>
        <taxon>Pseudomonadati</taxon>
        <taxon>Pseudomonadota</taxon>
        <taxon>Alphaproteobacteria</taxon>
        <taxon>Rhodospirillales</taxon>
        <taxon>Thalassospiraceae</taxon>
        <taxon>Thalassospira</taxon>
    </lineage>
</organism>
<accession>A0ABM6Y121</accession>
<evidence type="ECO:0000256" key="2">
    <source>
        <dbReference type="ARBA" id="ARBA00008072"/>
    </source>
</evidence>
<dbReference type="Pfam" id="PF01408">
    <property type="entry name" value="GFO_IDH_MocA"/>
    <property type="match status" value="1"/>
</dbReference>
<proteinExistence type="inferred from homology"/>
<evidence type="ECO:0000256" key="1">
    <source>
        <dbReference type="ARBA" id="ARBA00001947"/>
    </source>
</evidence>
<evidence type="ECO:0000256" key="3">
    <source>
        <dbReference type="ARBA" id="ARBA00022723"/>
    </source>
</evidence>
<feature type="domain" description="Gfo/Idh/MocA-like oxidoreductase N-terminal" evidence="6">
    <location>
        <begin position="396"/>
        <end position="517"/>
    </location>
</feature>
<dbReference type="InterPro" id="IPR000683">
    <property type="entry name" value="Gfo/Idh/MocA-like_OxRdtase_N"/>
</dbReference>
<keyword evidence="5" id="KW-0560">Oxidoreductase</keyword>
<dbReference type="Gene3D" id="3.90.180.10">
    <property type="entry name" value="Medium-chain alcohol dehydrogenases, catalytic domain"/>
    <property type="match status" value="2"/>
</dbReference>
<dbReference type="EMBL" id="CP031555">
    <property type="protein sequence ID" value="AXO15551.1"/>
    <property type="molecule type" value="Genomic_DNA"/>
</dbReference>
<dbReference type="SUPFAM" id="SSF50129">
    <property type="entry name" value="GroES-like"/>
    <property type="match status" value="1"/>
</dbReference>
<dbReference type="Proteomes" id="UP000256971">
    <property type="component" value="Chromosome"/>
</dbReference>
<dbReference type="CDD" id="cd08255">
    <property type="entry name" value="2-desacetyl-2-hydroxyethyl_bacteriochlorophyllide_like"/>
    <property type="match status" value="1"/>
</dbReference>
<sequence>MKPRTIMTEMKALLRFPGERKLALANCPIPAPGKNAVLVKTAYSVISPGTEFAQAHQTRASLLQKAWQRPDLVALTLKHLKSEGFGRTRARVENRLGRPMPMGYCAVGRVEATGENVTDLRARQRLAIAGMGQANHAEWNQVSVNLACPVPDAVPDRKAVFATLYALALHALRQGETSIGDQVAVIGAGLIGQLVAETARAAGALVTVIEPDLARLKIATGESRAVGFAKASDASQSGFDSVFISAPGKGNHRLIDDAARLCRDRATIICVGDVTPNGQRKALYEKEITIRQVRSYGPGRYDPNYEERGEDYPLGHVRWTIKRNMQAALDLMADGRLDPTPLITSEIDFADIADHFAKGPDPAQLATLVRYRNAENVPLKPPALSVRTSVLTHDHLRVGLIGAGNYLGGGLLPLLRKHPKVEITACCSQNGLAAVALSKQIHGLRMYGGAKGLLEDQSLNSVIIATRHDSHAELAAASILAGRNVWLEKPIAIDRAGLDLLREIADRMPRNIFMVGHNRRYAPMAAKLREALPTGVKQFHYRVRITPLPTGHWLHHSDQGGRTIGEISHFIDLIMSLIDSELNELNCHWIDRTAGDSIWQLSFADGSMGEVSYLHGNRVEPKEVLEVTAPNFSVSLFDWKMLRINRRIVTRNWFGQDKGQAAAIEAFASAVLSGERSALMPSIENEIDLMARILMAANTTTAQTPN</sequence>
<evidence type="ECO:0000313" key="7">
    <source>
        <dbReference type="EMBL" id="AXO15551.1"/>
    </source>
</evidence>
<reference evidence="7 8" key="1">
    <citation type="submission" date="2018-08" db="EMBL/GenBank/DDBJ databases">
        <title>Complete genome sequence of type strain Thalassospira indica MCCC 1A01103T, isolated from isolated from deep seawater of the Indian Ocean.</title>
        <authorList>
            <person name="Liu Y."/>
        </authorList>
    </citation>
    <scope>NUCLEOTIDE SEQUENCE [LARGE SCALE GENOMIC DNA]</scope>
    <source>
        <strain evidence="7 8">PB8BT</strain>
    </source>
</reference>
<evidence type="ECO:0000259" key="6">
    <source>
        <dbReference type="Pfam" id="PF01408"/>
    </source>
</evidence>
<protein>
    <recommendedName>
        <fullName evidence="6">Gfo/Idh/MocA-like oxidoreductase N-terminal domain-containing protein</fullName>
    </recommendedName>
</protein>
<dbReference type="Gene3D" id="3.30.360.10">
    <property type="entry name" value="Dihydrodipicolinate Reductase, domain 2"/>
    <property type="match status" value="1"/>
</dbReference>
<evidence type="ECO:0000256" key="4">
    <source>
        <dbReference type="ARBA" id="ARBA00022833"/>
    </source>
</evidence>
<dbReference type="InterPro" id="IPR011032">
    <property type="entry name" value="GroES-like_sf"/>
</dbReference>
<keyword evidence="3" id="KW-0479">Metal-binding</keyword>
<dbReference type="PANTHER" id="PTHR43350">
    <property type="entry name" value="NAD-DEPENDENT ALCOHOL DEHYDROGENASE"/>
    <property type="match status" value="1"/>
</dbReference>
<dbReference type="SUPFAM" id="SSF51735">
    <property type="entry name" value="NAD(P)-binding Rossmann-fold domains"/>
    <property type="match status" value="2"/>
</dbReference>
<comment type="similarity">
    <text evidence="2">Belongs to the zinc-containing alcohol dehydrogenase family.</text>
</comment>
<dbReference type="Gene3D" id="3.40.50.720">
    <property type="entry name" value="NAD(P)-binding Rossmann-like Domain"/>
    <property type="match status" value="2"/>
</dbReference>
<dbReference type="PANTHER" id="PTHR43350:SF19">
    <property type="entry name" value="D-GULOSIDE 3-DEHYDROGENASE"/>
    <property type="match status" value="1"/>
</dbReference>
<name>A0ABM6Y121_9PROT</name>
<evidence type="ECO:0000313" key="8">
    <source>
        <dbReference type="Proteomes" id="UP000256971"/>
    </source>
</evidence>
<gene>
    <name evidence="7" type="ORF">DY252_15980</name>
</gene>